<evidence type="ECO:0000256" key="1">
    <source>
        <dbReference type="SAM" id="MobiDB-lite"/>
    </source>
</evidence>
<organism evidence="2 3">
    <name type="scientific">Cochliobolus sativus</name>
    <name type="common">Common root rot and spot blotch fungus</name>
    <name type="synonym">Bipolaris sorokiniana</name>
    <dbReference type="NCBI Taxonomy" id="45130"/>
    <lineage>
        <taxon>Eukaryota</taxon>
        <taxon>Fungi</taxon>
        <taxon>Dikarya</taxon>
        <taxon>Ascomycota</taxon>
        <taxon>Pezizomycotina</taxon>
        <taxon>Dothideomycetes</taxon>
        <taxon>Pleosporomycetidae</taxon>
        <taxon>Pleosporales</taxon>
        <taxon>Pleosporineae</taxon>
        <taxon>Pleosporaceae</taxon>
        <taxon>Bipolaris</taxon>
    </lineage>
</organism>
<name>A0A8H6DYX4_COCSA</name>
<feature type="compositionally biased region" description="Acidic residues" evidence="1">
    <location>
        <begin position="321"/>
        <end position="330"/>
    </location>
</feature>
<dbReference type="EMBL" id="WNKQ01000002">
    <property type="protein sequence ID" value="KAF5853516.1"/>
    <property type="molecule type" value="Genomic_DNA"/>
</dbReference>
<feature type="region of interest" description="Disordered" evidence="1">
    <location>
        <begin position="321"/>
        <end position="408"/>
    </location>
</feature>
<feature type="compositionally biased region" description="Polar residues" evidence="1">
    <location>
        <begin position="235"/>
        <end position="247"/>
    </location>
</feature>
<sequence>MAAIARNNAFGAGAPSWNLSFPAGELTAAEITAYCPHWLKSIDVVNRFLCHGARTVHIAALLNEFRNFPDNRIFSTNSTLVMMSYAMRKAGFDGWCVMTHFKYSRENFLPESGLSVTNFRTPCTTQPRDVTSEDSHHAVNQEVRPVPFKDLAKHVKKHPSGDDALDLARCVQYAVKHPDEVWLFPTDFQSLTAHLGGPTTITPAHLDEEVFARRDDVKIPTTKRKRSTAIKPISKNKQPVSQQQTNKQLTGAHSFINILSKPGPSQPRKRGNDHLAANDTNSAEECEAVHEENELFGQLAKKRKLSRGRSLFNSYIDDDEFLPDENEASEDIPKKGFGGPEQSELPHNEVNGSVALHKARDGKRAAVEPETVAPQLDLGHNYISHRPSTRSHPITTPARLHSKSSTPKPYVQPYATTANPLPVLLTPPILPANRLQITSQNIHHYALPPFASQSDMWTTAFHYKRFGGARQSAPYRELHTLCCLDENDTGDWAENIRFATEQWLYYGTIWTEFEGHLKKIRKARLEWGWKSPEAIRADAKKGSRAA</sequence>
<gene>
    <name evidence="2" type="ORF">GGP41_002095</name>
</gene>
<dbReference type="Proteomes" id="UP000624244">
    <property type="component" value="Unassembled WGS sequence"/>
</dbReference>
<accession>A0A8H6DYX4</accession>
<feature type="region of interest" description="Disordered" evidence="1">
    <location>
        <begin position="217"/>
        <end position="247"/>
    </location>
</feature>
<reference evidence="2" key="1">
    <citation type="submission" date="2019-11" db="EMBL/GenBank/DDBJ databases">
        <title>Bipolaris sorokiniana Genome sequencing.</title>
        <authorList>
            <person name="Wang H."/>
        </authorList>
    </citation>
    <scope>NUCLEOTIDE SEQUENCE</scope>
</reference>
<feature type="region of interest" description="Disordered" evidence="1">
    <location>
        <begin position="257"/>
        <end position="276"/>
    </location>
</feature>
<evidence type="ECO:0000313" key="3">
    <source>
        <dbReference type="Proteomes" id="UP000624244"/>
    </source>
</evidence>
<comment type="caution">
    <text evidence="2">The sequence shown here is derived from an EMBL/GenBank/DDBJ whole genome shotgun (WGS) entry which is preliminary data.</text>
</comment>
<proteinExistence type="predicted"/>
<protein>
    <submittedName>
        <fullName evidence="2">Uncharacterized protein</fullName>
    </submittedName>
</protein>
<feature type="compositionally biased region" description="Basic and acidic residues" evidence="1">
    <location>
        <begin position="358"/>
        <end position="367"/>
    </location>
</feature>
<dbReference type="AlphaFoldDB" id="A0A8H6DYX4"/>
<evidence type="ECO:0000313" key="2">
    <source>
        <dbReference type="EMBL" id="KAF5853516.1"/>
    </source>
</evidence>